<protein>
    <recommendedName>
        <fullName evidence="2">DUF6534 domain-containing protein</fullName>
    </recommendedName>
</protein>
<keyword evidence="4" id="KW-1185">Reference proteome</keyword>
<dbReference type="InParanoid" id="K5WVI2"/>
<dbReference type="STRING" id="650164.K5WVI2"/>
<feature type="transmembrane region" description="Helical" evidence="1">
    <location>
        <begin position="156"/>
        <end position="175"/>
    </location>
</feature>
<dbReference type="OrthoDB" id="3270417at2759"/>
<dbReference type="PANTHER" id="PTHR40465">
    <property type="entry name" value="CHROMOSOME 1, WHOLE GENOME SHOTGUN SEQUENCE"/>
    <property type="match status" value="1"/>
</dbReference>
<name>K5WVI2_PHACS</name>
<dbReference type="PANTHER" id="PTHR40465:SF1">
    <property type="entry name" value="DUF6534 DOMAIN-CONTAINING PROTEIN"/>
    <property type="match status" value="1"/>
</dbReference>
<accession>K5WVI2</accession>
<evidence type="ECO:0000313" key="4">
    <source>
        <dbReference type="Proteomes" id="UP000008370"/>
    </source>
</evidence>
<dbReference type="AlphaFoldDB" id="K5WVI2"/>
<dbReference type="KEGG" id="pco:PHACADRAFT_210246"/>
<keyword evidence="1" id="KW-0472">Membrane</keyword>
<feature type="transmembrane region" description="Helical" evidence="1">
    <location>
        <begin position="235"/>
        <end position="254"/>
    </location>
</feature>
<sequence>MDSSAAASSAVAAAAAASASAASAAAAAAAEAQALQAAMEAAIQQIKNLLSPLLILVCIAFIFFGIFSAQVYSYWFAYEYDGTVLRTFVAVLWGLELFHTIFCFHMLYTYFVGDIGAPINAATIECARFDLCGGDYSGLIARILHPSSLGIESQELAILLLARVATSFATAVFLVKFPAWAQFHAELSSKTTTDVGLVLAALVDIIVTCLLAFYLRQQKSAFRRTQHMMQRMMFYTINTGAVTMCCSIAALFMFNLIPTSLLFGGMVELQSKLYANSVLAMLNMRKHLRTKIGESSNSIPLHFTSQESRGTTDVINTSSLRIDIHKDVVNDREANPIKSEL</sequence>
<keyword evidence="1" id="KW-0812">Transmembrane</keyword>
<feature type="domain" description="DUF6534" evidence="2">
    <location>
        <begin position="200"/>
        <end position="287"/>
    </location>
</feature>
<dbReference type="Pfam" id="PF20152">
    <property type="entry name" value="DUF6534"/>
    <property type="match status" value="1"/>
</dbReference>
<dbReference type="Proteomes" id="UP000008370">
    <property type="component" value="Unassembled WGS sequence"/>
</dbReference>
<dbReference type="GeneID" id="18912944"/>
<feature type="transmembrane region" description="Helical" evidence="1">
    <location>
        <begin position="87"/>
        <end position="107"/>
    </location>
</feature>
<keyword evidence="1" id="KW-1133">Transmembrane helix</keyword>
<proteinExistence type="predicted"/>
<gene>
    <name evidence="3" type="ORF">PHACADRAFT_210246</name>
</gene>
<dbReference type="RefSeq" id="XP_007397139.1">
    <property type="nucleotide sequence ID" value="XM_007397077.1"/>
</dbReference>
<evidence type="ECO:0000313" key="3">
    <source>
        <dbReference type="EMBL" id="EKM54447.1"/>
    </source>
</evidence>
<dbReference type="EMBL" id="JH930473">
    <property type="protein sequence ID" value="EKM54447.1"/>
    <property type="molecule type" value="Genomic_DNA"/>
</dbReference>
<organism evidence="3 4">
    <name type="scientific">Phanerochaete carnosa (strain HHB-10118-sp)</name>
    <name type="common">White-rot fungus</name>
    <name type="synonym">Peniophora carnosa</name>
    <dbReference type="NCBI Taxonomy" id="650164"/>
    <lineage>
        <taxon>Eukaryota</taxon>
        <taxon>Fungi</taxon>
        <taxon>Dikarya</taxon>
        <taxon>Basidiomycota</taxon>
        <taxon>Agaricomycotina</taxon>
        <taxon>Agaricomycetes</taxon>
        <taxon>Polyporales</taxon>
        <taxon>Phanerochaetaceae</taxon>
        <taxon>Phanerochaete</taxon>
    </lineage>
</organism>
<dbReference type="InterPro" id="IPR045339">
    <property type="entry name" value="DUF6534"/>
</dbReference>
<feature type="transmembrane region" description="Helical" evidence="1">
    <location>
        <begin position="50"/>
        <end position="75"/>
    </location>
</feature>
<reference evidence="3 4" key="1">
    <citation type="journal article" date="2012" name="BMC Genomics">
        <title>Comparative genomics of the white-rot fungi, Phanerochaete carnosa and P. chrysosporium, to elucidate the genetic basis of the distinct wood types they colonize.</title>
        <authorList>
            <person name="Suzuki H."/>
            <person name="MacDonald J."/>
            <person name="Syed K."/>
            <person name="Salamov A."/>
            <person name="Hori C."/>
            <person name="Aerts A."/>
            <person name="Henrissat B."/>
            <person name="Wiebenga A."/>
            <person name="vanKuyk P.A."/>
            <person name="Barry K."/>
            <person name="Lindquist E."/>
            <person name="LaButti K."/>
            <person name="Lapidus A."/>
            <person name="Lucas S."/>
            <person name="Coutinho P."/>
            <person name="Gong Y."/>
            <person name="Samejima M."/>
            <person name="Mahadevan R."/>
            <person name="Abou-Zaid M."/>
            <person name="de Vries R.P."/>
            <person name="Igarashi K."/>
            <person name="Yadav J.S."/>
            <person name="Grigoriev I.V."/>
            <person name="Master E.R."/>
        </authorList>
    </citation>
    <scope>NUCLEOTIDE SEQUENCE [LARGE SCALE GENOMIC DNA]</scope>
    <source>
        <strain evidence="3 4">HHB-10118-sp</strain>
    </source>
</reference>
<feature type="transmembrane region" description="Helical" evidence="1">
    <location>
        <begin position="195"/>
        <end position="215"/>
    </location>
</feature>
<evidence type="ECO:0000259" key="2">
    <source>
        <dbReference type="Pfam" id="PF20152"/>
    </source>
</evidence>
<evidence type="ECO:0000256" key="1">
    <source>
        <dbReference type="SAM" id="Phobius"/>
    </source>
</evidence>
<dbReference type="HOGENOM" id="CLU_046025_5_2_1"/>